<dbReference type="PANTHER" id="PTHR32309">
    <property type="entry name" value="TYROSINE-PROTEIN KINASE"/>
    <property type="match status" value="1"/>
</dbReference>
<feature type="transmembrane region" description="Helical" evidence="3">
    <location>
        <begin position="12"/>
        <end position="30"/>
    </location>
</feature>
<keyword evidence="3" id="KW-1133">Transmembrane helix</keyword>
<dbReference type="SUPFAM" id="SSF52540">
    <property type="entry name" value="P-loop containing nucleoside triphosphate hydrolases"/>
    <property type="match status" value="1"/>
</dbReference>
<dbReference type="InterPro" id="IPR050445">
    <property type="entry name" value="Bact_polysacc_biosynth/exp"/>
</dbReference>
<organism evidence="5 6">
    <name type="scientific">Enterovirga aerilata</name>
    <dbReference type="NCBI Taxonomy" id="2730920"/>
    <lineage>
        <taxon>Bacteria</taxon>
        <taxon>Pseudomonadati</taxon>
        <taxon>Pseudomonadota</taxon>
        <taxon>Alphaproteobacteria</taxon>
        <taxon>Hyphomicrobiales</taxon>
        <taxon>Methylobacteriaceae</taxon>
        <taxon>Enterovirga</taxon>
    </lineage>
</organism>
<dbReference type="Pfam" id="PF13807">
    <property type="entry name" value="GNVR"/>
    <property type="match status" value="1"/>
</dbReference>
<feature type="coiled-coil region" evidence="1">
    <location>
        <begin position="304"/>
        <end position="384"/>
    </location>
</feature>
<feature type="domain" description="Tyrosine-protein kinase G-rich" evidence="4">
    <location>
        <begin position="367"/>
        <end position="441"/>
    </location>
</feature>
<proteinExistence type="predicted"/>
<dbReference type="InterPro" id="IPR032807">
    <property type="entry name" value="GNVR"/>
</dbReference>
<evidence type="ECO:0000256" key="1">
    <source>
        <dbReference type="SAM" id="Coils"/>
    </source>
</evidence>
<name>A0A849IEH2_9HYPH</name>
<feature type="compositionally biased region" description="Low complexity" evidence="2">
    <location>
        <begin position="461"/>
        <end position="471"/>
    </location>
</feature>
<dbReference type="GO" id="GO:0005886">
    <property type="term" value="C:plasma membrane"/>
    <property type="evidence" value="ECO:0007669"/>
    <property type="project" value="TreeGrafter"/>
</dbReference>
<feature type="coiled-coil region" evidence="1">
    <location>
        <begin position="194"/>
        <end position="251"/>
    </location>
</feature>
<dbReference type="Proteomes" id="UP000564885">
    <property type="component" value="Unassembled WGS sequence"/>
</dbReference>
<dbReference type="AlphaFoldDB" id="A0A849IEH2"/>
<keyword evidence="1" id="KW-0175">Coiled coil</keyword>
<accession>A0A849IEH2</accession>
<feature type="region of interest" description="Disordered" evidence="2">
    <location>
        <begin position="454"/>
        <end position="504"/>
    </location>
</feature>
<comment type="caution">
    <text evidence="5">The sequence shown here is derived from an EMBL/GenBank/DDBJ whole genome shotgun (WGS) entry which is preliminary data.</text>
</comment>
<dbReference type="Gene3D" id="3.40.50.300">
    <property type="entry name" value="P-loop containing nucleotide triphosphate hydrolases"/>
    <property type="match status" value="1"/>
</dbReference>
<keyword evidence="3" id="KW-0812">Transmembrane</keyword>
<gene>
    <name evidence="5" type="ORF">HJG44_07620</name>
</gene>
<dbReference type="EMBL" id="JABEPP010000002">
    <property type="protein sequence ID" value="NNM72263.1"/>
    <property type="molecule type" value="Genomic_DNA"/>
</dbReference>
<keyword evidence="6" id="KW-1185">Reference proteome</keyword>
<evidence type="ECO:0000313" key="6">
    <source>
        <dbReference type="Proteomes" id="UP000564885"/>
    </source>
</evidence>
<dbReference type="InterPro" id="IPR027417">
    <property type="entry name" value="P-loop_NTPase"/>
</dbReference>
<protein>
    <submittedName>
        <fullName evidence="5">Lipopolysaccharide biosynthesis protein</fullName>
    </submittedName>
</protein>
<evidence type="ECO:0000259" key="4">
    <source>
        <dbReference type="Pfam" id="PF13807"/>
    </source>
</evidence>
<sequence>MLRSMRTHWRYIAIPTILVFIAATIFVNVVSPRYTGEAKLILQTADSYYTRPGQDRGADQTQLIDEQAVASQVQVVMSRDIAREAIRRLELVGNPEFDPGVRDVGLLRGLMMMLGLAKDPSVRAPEDRVLEKYYDALLVYPVGKSRIVSIEFRSKDPDLAAKAANTIAELYLAQQEDAKKDLARSASTWLGQNIDALRTRVADAEAKVEAFRARTGLLMGSGTNTLSAQQLSELSAQLAQARTAQSDAQAKAQLVRDLIRDGRAFEIPDVANNELIRRLIEQRINLRAQLALELRTLMPQHPRIKELNAQLQDLEGQIRGAAERTARTLENDSRIAGGRVQALQAAIDEQKQVVVQANENEVQLRALEREARTQREQLESYLTRYREATARDAENAAPPDARIVSRAVVPQNPSFPKKLPIVAITTFATLMLSAGAIVARELLGSGAPRPMVPVPAPAPAGAPVGPAGSGPLDRPGTSDIRPEPLRPGTPDAAPARAEALPPPPLRGSRYDFGNLIERLERIKVEDRARRLLVTGVDRGPEAVDVGRGLALTLAGIGRTILVEIDPDEQVSAEKGFTDLVAGEVSFADVIGREPGSKLHRIPVGTLKYDTVAAEPEALDVTLSALEKTYDWVVCVFRVNVRTDLVRLFAPRVDAVVIASNLEPASQDLVRTYEEAREAGASDVMVAREQAVPEMGEEAA</sequence>
<keyword evidence="3" id="KW-0472">Membrane</keyword>
<evidence type="ECO:0000256" key="3">
    <source>
        <dbReference type="SAM" id="Phobius"/>
    </source>
</evidence>
<reference evidence="5 6" key="1">
    <citation type="submission" date="2020-04" db="EMBL/GenBank/DDBJ databases">
        <title>Enterovirga sp. isolate from soil.</title>
        <authorList>
            <person name="Chea S."/>
            <person name="Kim D.-U."/>
        </authorList>
    </citation>
    <scope>NUCLEOTIDE SEQUENCE [LARGE SCALE GENOMIC DNA]</scope>
    <source>
        <strain evidence="5 6">DB1703</strain>
    </source>
</reference>
<evidence type="ECO:0000313" key="5">
    <source>
        <dbReference type="EMBL" id="NNM72263.1"/>
    </source>
</evidence>
<evidence type="ECO:0000256" key="2">
    <source>
        <dbReference type="SAM" id="MobiDB-lite"/>
    </source>
</evidence>
<dbReference type="PANTHER" id="PTHR32309:SF13">
    <property type="entry name" value="FERRIC ENTEROBACTIN TRANSPORT PROTEIN FEPE"/>
    <property type="match status" value="1"/>
</dbReference>
<dbReference type="GO" id="GO:0004713">
    <property type="term" value="F:protein tyrosine kinase activity"/>
    <property type="evidence" value="ECO:0007669"/>
    <property type="project" value="TreeGrafter"/>
</dbReference>